<organism evidence="2 3">
    <name type="scientific">Marivirga lumbricoides</name>
    <dbReference type="NCBI Taxonomy" id="1046115"/>
    <lineage>
        <taxon>Bacteria</taxon>
        <taxon>Pseudomonadati</taxon>
        <taxon>Bacteroidota</taxon>
        <taxon>Cytophagia</taxon>
        <taxon>Cytophagales</taxon>
        <taxon>Marivirgaceae</taxon>
        <taxon>Marivirga</taxon>
    </lineage>
</organism>
<dbReference type="SUPFAM" id="SSF89796">
    <property type="entry name" value="CoA-transferase family III (CaiB/BaiF)"/>
    <property type="match status" value="1"/>
</dbReference>
<evidence type="ECO:0000313" key="3">
    <source>
        <dbReference type="Proteomes" id="UP000240608"/>
    </source>
</evidence>
<proteinExistence type="predicted"/>
<dbReference type="Proteomes" id="UP000240608">
    <property type="component" value="Unassembled WGS sequence"/>
</dbReference>
<evidence type="ECO:0000313" key="2">
    <source>
        <dbReference type="EMBL" id="PTB97129.1"/>
    </source>
</evidence>
<keyword evidence="1" id="KW-0808">Transferase</keyword>
<dbReference type="Gene3D" id="3.40.50.10540">
    <property type="entry name" value="Crotonobetainyl-coa:carnitine coa-transferase, domain 1"/>
    <property type="match status" value="1"/>
</dbReference>
<dbReference type="PANTHER" id="PTHR48207:SF3">
    <property type="entry name" value="SUCCINATE--HYDROXYMETHYLGLUTARATE COA-TRANSFERASE"/>
    <property type="match status" value="1"/>
</dbReference>
<comment type="caution">
    <text evidence="2">The sequence shown here is derived from an EMBL/GenBank/DDBJ whole genome shotgun (WGS) entry which is preliminary data.</text>
</comment>
<dbReference type="GO" id="GO:0008410">
    <property type="term" value="F:CoA-transferase activity"/>
    <property type="evidence" value="ECO:0007669"/>
    <property type="project" value="TreeGrafter"/>
</dbReference>
<dbReference type="InterPro" id="IPR023606">
    <property type="entry name" value="CoA-Trfase_III_dom_1_sf"/>
</dbReference>
<dbReference type="PANTHER" id="PTHR48207">
    <property type="entry name" value="SUCCINATE--HYDROXYMETHYLGLUTARATE COA-TRANSFERASE"/>
    <property type="match status" value="1"/>
</dbReference>
<dbReference type="Pfam" id="PF02515">
    <property type="entry name" value="CoA_transf_3"/>
    <property type="match status" value="1"/>
</dbReference>
<protein>
    <submittedName>
        <fullName evidence="2">Carnitine dehydratase</fullName>
    </submittedName>
</protein>
<evidence type="ECO:0000256" key="1">
    <source>
        <dbReference type="ARBA" id="ARBA00022679"/>
    </source>
</evidence>
<dbReference type="AlphaFoldDB" id="A0A2T4DTI6"/>
<name>A0A2T4DTI6_9BACT</name>
<dbReference type="InterPro" id="IPR003673">
    <property type="entry name" value="CoA-Trfase_fam_III"/>
</dbReference>
<sequence>MNEILKGVRVLELANVLAGPSVGQFLAESGAQVIKIENPATRGDVTRSWKLNKEEGETDVSAYFSAVNSGKLSVALDVQNPDHYAALIDLVKVSDIVIASYKMGDAEKLRVDAATFRSHNRSLIYGKISGYGDQNSKVGYDAILQAETGFMFMNGEPGGKSVKMPVALIDILAAHQLKEAILLAYIHRLKTGKGAEVSVSLFDAAISSLANQATNYLLAGHNPKKMGSEHPNIAPYGSIFTCQDGAKIVIAVGTDKQFEALTKVLGLSNLMSEKFSNNSTRVKNREQLNALLQNAFAKEEASVLLTRLDAVHVPSGKLQSVQEVFASGKANHLLIESGLKTVGLRNFIAKMDKYEIPSHIAPPPSLNQHANYLFTKILGYSEEEKKKLE</sequence>
<dbReference type="Gene3D" id="3.30.1540.10">
    <property type="entry name" value="formyl-coa transferase, domain 3"/>
    <property type="match status" value="1"/>
</dbReference>
<dbReference type="InterPro" id="IPR044855">
    <property type="entry name" value="CoA-Trfase_III_dom3_sf"/>
</dbReference>
<gene>
    <name evidence="2" type="ORF">C9994_04215</name>
</gene>
<reference evidence="2 3" key="1">
    <citation type="submission" date="2018-03" db="EMBL/GenBank/DDBJ databases">
        <title>Cross-interface Injection: A General Nanoliter Liquid Handling Method Applied to Single Cells Genome Amplification Automated Nanoliter Liquid Handling Applied to Single Cell Multiple Displacement Amplification.</title>
        <authorList>
            <person name="Yun J."/>
            <person name="Xu P."/>
            <person name="Xu J."/>
            <person name="Dai X."/>
            <person name="Wang Y."/>
            <person name="Zheng X."/>
            <person name="Cao C."/>
            <person name="Yi Q."/>
            <person name="Zhu Y."/>
            <person name="Wang L."/>
            <person name="Dong Z."/>
            <person name="Huang Y."/>
            <person name="Huang L."/>
            <person name="Du W."/>
        </authorList>
    </citation>
    <scope>NUCLEOTIDE SEQUENCE [LARGE SCALE GENOMIC DNA]</scope>
    <source>
        <strain evidence="2 3">Z-D1-2</strain>
    </source>
</reference>
<accession>A0A2T4DTI6</accession>
<dbReference type="InterPro" id="IPR050483">
    <property type="entry name" value="CoA-transferase_III_domain"/>
</dbReference>
<dbReference type="EMBL" id="PYVU01000023">
    <property type="protein sequence ID" value="PTB97129.1"/>
    <property type="molecule type" value="Genomic_DNA"/>
</dbReference>